<protein>
    <submittedName>
        <fullName evidence="1">Uncharacterized protein</fullName>
    </submittedName>
</protein>
<name>D2EG56_PARA4</name>
<dbReference type="Proteomes" id="UP000009375">
    <property type="component" value="Unassembled WGS sequence"/>
</dbReference>
<reference evidence="1 2" key="1">
    <citation type="journal article" date="2010" name="Proc. Natl. Acad. Sci. U.S.A.">
        <title>Enigmatic, ultrasmall, uncultivated Archaea.</title>
        <authorList>
            <person name="Baker B.J."/>
            <person name="Comolli L.R."/>
            <person name="Dick G.J."/>
            <person name="Hauser L.J."/>
            <person name="Hyatt D."/>
            <person name="Dill B.D."/>
            <person name="Land M.L."/>
            <person name="Verberkmoes N.C."/>
            <person name="Hettich R.L."/>
            <person name="Banfield J.F."/>
        </authorList>
    </citation>
    <scope>NUCLEOTIDE SEQUENCE [LARGE SCALE GENOMIC DNA]</scope>
</reference>
<evidence type="ECO:0000313" key="1">
    <source>
        <dbReference type="EMBL" id="EEZ92664.1"/>
    </source>
</evidence>
<dbReference type="AlphaFoldDB" id="D2EG56"/>
<dbReference type="EMBL" id="GG730061">
    <property type="protein sequence ID" value="EEZ92664.1"/>
    <property type="molecule type" value="Genomic_DNA"/>
</dbReference>
<evidence type="ECO:0000313" key="2">
    <source>
        <dbReference type="Proteomes" id="UP000009375"/>
    </source>
</evidence>
<feature type="non-terminal residue" evidence="1">
    <location>
        <position position="278"/>
    </location>
</feature>
<gene>
    <name evidence="1" type="ORF">BJBARM4_1004</name>
</gene>
<organism evidence="1 2">
    <name type="scientific">Candidatus Parvarchaeum acidiphilum ARMAN-4</name>
    <dbReference type="NCBI Taxonomy" id="662760"/>
    <lineage>
        <taxon>Archaea</taxon>
        <taxon>Candidatus Parvarchaeota</taxon>
        <taxon>Candidatus Parvarchaeum</taxon>
    </lineage>
</organism>
<accession>D2EG56</accession>
<proteinExistence type="predicted"/>
<sequence length="278" mass="29254">MTYGWAILIIVIVAVILYSMGIFNPSSSISATVTGFASSPVSSAICTSNGVLRFAVGDTTGHRIEIKNITATISGKTVTFTPNATVDPNPTITPGSTYIFSVPNVCPSVGTHFSAAATIDYTEPSTPFPSAIYPSSGTITGTVSSTTIPAFALSVNNLVHSLWYGAPASGVLPFSWVPEGGLSYMSANQSINGTNSTYTIIMWVKSKTPYPTLADYSMPNGLYVNTYAPNSSYTIVDAIGLFGFEGYTTLGTGKNGNSIFLHRCSYADTQINMSTAPF</sequence>